<evidence type="ECO:0000256" key="2">
    <source>
        <dbReference type="ARBA" id="ARBA00022737"/>
    </source>
</evidence>
<organism evidence="9 10">
    <name type="scientific">Vitis vinifera</name>
    <name type="common">Grape</name>
    <dbReference type="NCBI Taxonomy" id="29760"/>
    <lineage>
        <taxon>Eukaryota</taxon>
        <taxon>Viridiplantae</taxon>
        <taxon>Streptophyta</taxon>
        <taxon>Embryophyta</taxon>
        <taxon>Tracheophyta</taxon>
        <taxon>Spermatophyta</taxon>
        <taxon>Magnoliopsida</taxon>
        <taxon>eudicotyledons</taxon>
        <taxon>Gunneridae</taxon>
        <taxon>Pentapetalae</taxon>
        <taxon>rosids</taxon>
        <taxon>Vitales</taxon>
        <taxon>Vitaceae</taxon>
        <taxon>Viteae</taxon>
        <taxon>Vitis</taxon>
    </lineage>
</organism>
<dbReference type="SUPFAM" id="SSF56672">
    <property type="entry name" value="DNA/RNA polymerases"/>
    <property type="match status" value="1"/>
</dbReference>
<dbReference type="SUPFAM" id="SSF52058">
    <property type="entry name" value="L domain-like"/>
    <property type="match status" value="2"/>
</dbReference>
<dbReference type="InterPro" id="IPR041118">
    <property type="entry name" value="Rx_N"/>
</dbReference>
<evidence type="ECO:0000313" key="9">
    <source>
        <dbReference type="EMBL" id="RVW25250.1"/>
    </source>
</evidence>
<feature type="domain" description="Integrase catalytic" evidence="8">
    <location>
        <begin position="1759"/>
        <end position="1935"/>
    </location>
</feature>
<dbReference type="InterPro" id="IPR058922">
    <property type="entry name" value="WHD_DRP"/>
</dbReference>
<dbReference type="Gene3D" id="1.10.8.430">
    <property type="entry name" value="Helical domain of apoptotic protease-activating factors"/>
    <property type="match status" value="1"/>
</dbReference>
<accession>A0A438CPW6</accession>
<dbReference type="InterPro" id="IPR013103">
    <property type="entry name" value="RVT_2"/>
</dbReference>
<dbReference type="Pfam" id="PF18052">
    <property type="entry name" value="Rx_N"/>
    <property type="match status" value="1"/>
</dbReference>
<dbReference type="InterPro" id="IPR042197">
    <property type="entry name" value="Apaf_helical"/>
</dbReference>
<dbReference type="PANTHER" id="PTHR36766">
    <property type="entry name" value="PLANT BROAD-SPECTRUM MILDEW RESISTANCE PROTEIN RPW8"/>
    <property type="match status" value="1"/>
</dbReference>
<dbReference type="InterPro" id="IPR036388">
    <property type="entry name" value="WH-like_DNA-bd_sf"/>
</dbReference>
<dbReference type="Pfam" id="PF00931">
    <property type="entry name" value="NB-ARC"/>
    <property type="match status" value="1"/>
</dbReference>
<keyword evidence="6" id="KW-0067">ATP-binding</keyword>
<keyword evidence="1" id="KW-0433">Leucine-rich repeat</keyword>
<sequence>MAGFVGEAILSGFIQKLVDMVTSPELWKYARKEQVDSELKRWKNILIKIYVVLNDAEEKQMTNPLVKIWLDELRDLAYDVEDILDDFATEALRSSLIMAQPQQGTSKVRGMLSSLIPSASTSNSSMRSKIEEITAGLQDISAQKNDLDLREIAGGWSDRKRKRAQILPTTSLVVESDVYGRETDKAAIVDMLLKHDPSSDDEVSVIPIVGMGGIGKTTLAQLAFNDDEVKGRFDLRAWVCVSDDFDVLRITKTILQSVDPDSRDVNDLNLLQVKLKEKFSEKKFLLVLDDVWNENCHEWDTLCMPMRAGAPGSKLIVTTRNEGVAAVTRTCPAYPLRELSNNDCLSLFTQQALRTRNFDAHPHLKELGEEIVRRCKGLPLAAKALGGMLRNQLSRDAWANILTSRIWDLPEDKSHILPALMLSYHHLPSHLKRCFAYCSMFPKDYEFNKDDLVLLWMAEGFLQKTEAARPEDLGSKYFNDLFSRSFFQHSSRNSSRYVMHDLINDLAQSVAGEIYFHLDSARENNKQSTVSEKTRHSSFNRQKFETQRKFEPFHKVKCLRTLAALPMDHDPAFIREYISSKVLDDLLKEVKYLRRLPVGIGNLINLRHLHISDTSQLQEMPSQIGNLTNLQTLSKFIVGEGNGLGIRELKNLFDLRGELSIFGLHNVMDIQDVRDANLESKHHIEELRVEWSNDFGASRNEMHERHVLEQLRPHRNLKKLTIASYGGSEFPSWMKDPSFPIMTHLILKNCKRCTSLPALGQLSSLKVLHIKGMSEVRTINEEFYGGIVKPFPSLESLTFEVMAEWEYWFCPDAVNEGELFPCLRLLTIRDCRKLQKLPNCLSSQVKFDISCCPNLGFASSRFASLGEVSLEACNERVQISEVISGVVGGLHAVMRWSDWLVLLEEQRLPCNLKMLSIQDDANLEKLPNGLQTLTCLEQLEISRCPKLESFPETGLPPMLRSLKVIGCENLKWLPHNYNSCALEFLDITSCPSLRCFPNCELPTTLKRIWIEDCENLESLPEGMMPHDSTCCLEELQIKGCPRLESFPDTGLPPLLRRLIVSVCKGLKSLPHNYSSCALESLEIRYCPFLRCFPNGELPTTLKSVWIEDCENLESLPERMMHHNSTCCLELLTIRNCSSLKSFSTRELPSTLKKPEICGCPELESMSENMCPNNSALDNLVLQGYPNLKILPECLHSLKSLQIINCEGLECFPARGLSTPTLTSLRIEGCENLKSLPHQMRDLKSLRGLTISFCPGVESFPEDECLLPISLTSLRITEMESLAYLSLQNLISLQYLDVTTCPNLGSLGSMPATLEKLEIWQCPILEESLWVVEKKQKRKHIQPPVLTGNCGANMTPSSNISSVIPVFNGEHYHIWAVKMRFYLRSQGLWNVVMSEADPPPLGANPTVAQMKAYEEEKLKKDKAITCLHSGLADHIFTKIMNLETPKQVWDKLQGEFEGSERVKNVRLLTLKREFELMKMKDDESVKDYSGRLMDVVNQMRLLGEVFTDQKVVEKIMVSVPQKFEAKISAIEESCDLQTLTIVELTSKLHAQEQRVLMRGDEATEGAFQANHKGKNSGNLQGKKFFKNSRGKTEGSSRKGKFPPCSHCKEPTMLRRLLAQSGCTSHMTKHLSIFTSIDRSVQPKVKLGNGEVVQAKGKGTIAISTKRVSFKENFCFISDVHGTEIAKVKMNGNSFYLKLDLVEGHVFSAKIDESVVWHKRYGHFNLKSLRFMQEAGMVEDMPEISVNAQTCESCELGKQQRQPFPQNMSKRATHKLELIHSDICGPMSTTSLSNNVYFALFIDDFSRMTWVYFLKTKSQVLSMFKSFKKMVETQSGQNVKVLRTDNGGEYTSKEFSLFCQEAGIVHQLTAPYSPQQNGVSERKNRTVMEMARCMLFEKKLPKLLWAEAVNTSVYLLNRLPTKSVQSKTPIEAWSGVKPSVKHLKVFGSFCYLHVPSVKRGKLDERAEKGVFVGYAAESKEVHKCDQTTPSILEAAIESTIIEGPLDVEATSDTPVLKMRPLSDVYERCNLVHAEPTCYTEAARFLEWIEAMKAEIDAIERNGTWKLTELPEAKNAIGVKWVFRTKFNSDGSIFRHKARLVVKGFAQVAGVDYGDTFAPVARHDTIRLLLALAGQMGWKVYHLDVKSAFLNGILLEEIYVQQPEGFEVIGHEHKVYKLHKALYGLKQAPRAWYSRIDSHLIQLGFRRSENEATLYLKQNEDGLQLVVSLYVDDMLVTGSNVKLLADFKMEMQDVFEMSDLGIMNYFLGMEIYQCSWGIFISQRKYAMDILKKFKLESCKEVATPLAQNEKISKNDGEKLEEPSAYRSLVGSLLYLTVTRPDLMFPASLLSRFMSSPSNVHMRVAKRVLKYVKGTTNLGIWYLKTGGVKLDGYADSDWAGSVDDMKSTSGYAFTIGSGVICWNSRKQEVVAQSTTEAEYISLAAAANQAIWLRKLLADLGQEQSSPTELYCDNKSAISIAQNPVHHGRTKHINVKFHSIREAEKNSLVKLHYCSTDEQLADIMTKGLPKSRLEFLRLKLGMSKANLKEEC</sequence>
<keyword evidence="4" id="KW-0378">Hydrolase</keyword>
<dbReference type="EMBL" id="QGNW01002112">
    <property type="protein sequence ID" value="RVW25250.1"/>
    <property type="molecule type" value="Genomic_DNA"/>
</dbReference>
<dbReference type="CDD" id="cd14798">
    <property type="entry name" value="RX-CC_like"/>
    <property type="match status" value="1"/>
</dbReference>
<keyword evidence="3" id="KW-0547">Nucleotide-binding</keyword>
<evidence type="ECO:0000256" key="6">
    <source>
        <dbReference type="ARBA" id="ARBA00022840"/>
    </source>
</evidence>
<dbReference type="SUPFAM" id="SSF53098">
    <property type="entry name" value="Ribonuclease H-like"/>
    <property type="match status" value="1"/>
</dbReference>
<dbReference type="Gene3D" id="3.80.10.10">
    <property type="entry name" value="Ribonuclease Inhibitor"/>
    <property type="match status" value="4"/>
</dbReference>
<dbReference type="Pfam" id="PF23559">
    <property type="entry name" value="WHD_DRP"/>
    <property type="match status" value="1"/>
</dbReference>
<dbReference type="Pfam" id="PF13976">
    <property type="entry name" value="gag_pre-integrs"/>
    <property type="match status" value="1"/>
</dbReference>
<keyword evidence="5" id="KW-0611">Plant defense</keyword>
<dbReference type="SUPFAM" id="SSF52540">
    <property type="entry name" value="P-loop containing nucleoside triphosphate hydrolases"/>
    <property type="match status" value="1"/>
</dbReference>
<dbReference type="Gene3D" id="1.10.10.10">
    <property type="entry name" value="Winged helix-like DNA-binding domain superfamily/Winged helix DNA-binding domain"/>
    <property type="match status" value="1"/>
</dbReference>
<evidence type="ECO:0000256" key="1">
    <source>
        <dbReference type="ARBA" id="ARBA00022614"/>
    </source>
</evidence>
<dbReference type="InterPro" id="IPR036397">
    <property type="entry name" value="RNaseH_sf"/>
</dbReference>
<dbReference type="InterPro" id="IPR032675">
    <property type="entry name" value="LRR_dom_sf"/>
</dbReference>
<gene>
    <name evidence="9" type="primary">RPPL1_54</name>
    <name evidence="9" type="ORF">CK203_108197</name>
</gene>
<dbReference type="Pfam" id="PF22936">
    <property type="entry name" value="Pol_BBD"/>
    <property type="match status" value="1"/>
</dbReference>
<dbReference type="Gene3D" id="3.30.420.10">
    <property type="entry name" value="Ribonuclease H-like superfamily/Ribonuclease H"/>
    <property type="match status" value="1"/>
</dbReference>
<dbReference type="Pfam" id="PF25019">
    <property type="entry name" value="LRR_R13L1-DRL21"/>
    <property type="match status" value="1"/>
</dbReference>
<feature type="region of interest" description="Disordered" evidence="7">
    <location>
        <begin position="1567"/>
        <end position="1601"/>
    </location>
</feature>
<comment type="caution">
    <text evidence="9">The sequence shown here is derived from an EMBL/GenBank/DDBJ whole genome shotgun (WGS) entry which is preliminary data.</text>
</comment>
<dbReference type="CDD" id="cd09272">
    <property type="entry name" value="RNase_HI_RT_Ty1"/>
    <property type="match status" value="1"/>
</dbReference>
<dbReference type="Gene3D" id="1.20.5.4130">
    <property type="match status" value="1"/>
</dbReference>
<dbReference type="InterPro" id="IPR002182">
    <property type="entry name" value="NB-ARC"/>
</dbReference>
<dbReference type="Gene3D" id="3.40.50.300">
    <property type="entry name" value="P-loop containing nucleotide triphosphate hydrolases"/>
    <property type="match status" value="1"/>
</dbReference>
<dbReference type="GO" id="GO:0043531">
    <property type="term" value="F:ADP binding"/>
    <property type="evidence" value="ECO:0007669"/>
    <property type="project" value="InterPro"/>
</dbReference>
<dbReference type="InterPro" id="IPR043502">
    <property type="entry name" value="DNA/RNA_pol_sf"/>
</dbReference>
<dbReference type="InterPro" id="IPR027417">
    <property type="entry name" value="P-loop_NTPase"/>
</dbReference>
<dbReference type="GO" id="GO:0004190">
    <property type="term" value="F:aspartic-type endopeptidase activity"/>
    <property type="evidence" value="ECO:0007669"/>
    <property type="project" value="UniProtKB-KW"/>
</dbReference>
<evidence type="ECO:0000256" key="3">
    <source>
        <dbReference type="ARBA" id="ARBA00022741"/>
    </source>
</evidence>
<keyword evidence="4" id="KW-0645">Protease</keyword>
<dbReference type="InterPro" id="IPR056789">
    <property type="entry name" value="LRR_R13L1-DRL21"/>
</dbReference>
<dbReference type="InterPro" id="IPR038005">
    <property type="entry name" value="RX-like_CC"/>
</dbReference>
<keyword evidence="2" id="KW-0677">Repeat</keyword>
<dbReference type="Proteomes" id="UP000288805">
    <property type="component" value="Unassembled WGS sequence"/>
</dbReference>
<protein>
    <submittedName>
        <fullName evidence="9">Putative disease resistance RPP13-like protein 1</fullName>
    </submittedName>
</protein>
<evidence type="ECO:0000259" key="8">
    <source>
        <dbReference type="PROSITE" id="PS50994"/>
    </source>
</evidence>
<keyword evidence="4" id="KW-0064">Aspartyl protease</keyword>
<evidence type="ECO:0000256" key="4">
    <source>
        <dbReference type="ARBA" id="ARBA00022750"/>
    </source>
</evidence>
<dbReference type="Pfam" id="PF07727">
    <property type="entry name" value="RVT_2"/>
    <property type="match status" value="1"/>
</dbReference>
<dbReference type="FunFam" id="1.10.10.10:FF:000322">
    <property type="entry name" value="Probable disease resistance protein At1g63360"/>
    <property type="match status" value="1"/>
</dbReference>
<dbReference type="GO" id="GO:0005524">
    <property type="term" value="F:ATP binding"/>
    <property type="evidence" value="ECO:0007669"/>
    <property type="project" value="UniProtKB-KW"/>
</dbReference>
<dbReference type="PANTHER" id="PTHR36766:SF51">
    <property type="entry name" value="DISEASE RESISTANCE RPP13-LIKE PROTEIN 1"/>
    <property type="match status" value="1"/>
</dbReference>
<dbReference type="GO" id="GO:0015074">
    <property type="term" value="P:DNA integration"/>
    <property type="evidence" value="ECO:0007669"/>
    <property type="project" value="InterPro"/>
</dbReference>
<dbReference type="PRINTS" id="PR00364">
    <property type="entry name" value="DISEASERSIST"/>
</dbReference>
<dbReference type="InterPro" id="IPR054722">
    <property type="entry name" value="PolX-like_BBD"/>
</dbReference>
<dbReference type="InterPro" id="IPR001584">
    <property type="entry name" value="Integrase_cat-core"/>
</dbReference>
<evidence type="ECO:0000313" key="10">
    <source>
        <dbReference type="Proteomes" id="UP000288805"/>
    </source>
</evidence>
<dbReference type="GO" id="GO:0003676">
    <property type="term" value="F:nucleic acid binding"/>
    <property type="evidence" value="ECO:0007669"/>
    <property type="project" value="InterPro"/>
</dbReference>
<dbReference type="InterPro" id="IPR057670">
    <property type="entry name" value="SH3_retrovirus"/>
</dbReference>
<dbReference type="InterPro" id="IPR025724">
    <property type="entry name" value="GAG-pre-integrase_dom"/>
</dbReference>
<dbReference type="Pfam" id="PF25597">
    <property type="entry name" value="SH3_retrovirus"/>
    <property type="match status" value="1"/>
</dbReference>
<dbReference type="PROSITE" id="PS50994">
    <property type="entry name" value="INTEGRASE"/>
    <property type="match status" value="1"/>
</dbReference>
<dbReference type="GO" id="GO:0051707">
    <property type="term" value="P:response to other organism"/>
    <property type="evidence" value="ECO:0007669"/>
    <property type="project" value="UniProtKB-ARBA"/>
</dbReference>
<name>A0A438CPW6_VITVI</name>
<dbReference type="InterPro" id="IPR012337">
    <property type="entry name" value="RNaseH-like_sf"/>
</dbReference>
<dbReference type="FunFam" id="3.40.50.300:FF:001091">
    <property type="entry name" value="Probable disease resistance protein At1g61300"/>
    <property type="match status" value="1"/>
</dbReference>
<evidence type="ECO:0000256" key="7">
    <source>
        <dbReference type="SAM" id="MobiDB-lite"/>
    </source>
</evidence>
<dbReference type="Pfam" id="PF14223">
    <property type="entry name" value="Retrotran_gag_2"/>
    <property type="match status" value="1"/>
</dbReference>
<proteinExistence type="predicted"/>
<reference evidence="9 10" key="1">
    <citation type="journal article" date="2018" name="PLoS Genet.">
        <title>Population sequencing reveals clonal diversity and ancestral inbreeding in the grapevine cultivar Chardonnay.</title>
        <authorList>
            <person name="Roach M.J."/>
            <person name="Johnson D.L."/>
            <person name="Bohlmann J."/>
            <person name="van Vuuren H.J."/>
            <person name="Jones S.J."/>
            <person name="Pretorius I.S."/>
            <person name="Schmidt S.A."/>
            <person name="Borneman A.R."/>
        </authorList>
    </citation>
    <scope>NUCLEOTIDE SEQUENCE [LARGE SCALE GENOMIC DNA]</scope>
    <source>
        <strain evidence="10">cv. Chardonnay</strain>
        <tissue evidence="9">Leaf</tissue>
    </source>
</reference>
<dbReference type="GO" id="GO:0006952">
    <property type="term" value="P:defense response"/>
    <property type="evidence" value="ECO:0007669"/>
    <property type="project" value="UniProtKB-KW"/>
</dbReference>
<evidence type="ECO:0000256" key="5">
    <source>
        <dbReference type="ARBA" id="ARBA00022821"/>
    </source>
</evidence>
<dbReference type="Pfam" id="PF00665">
    <property type="entry name" value="rve"/>
    <property type="match status" value="1"/>
</dbReference>